<accession>A0A7J0ELY4</accession>
<comment type="caution">
    <text evidence="15">The sequence shown here is derived from an EMBL/GenBank/DDBJ whole genome shotgun (WGS) entry which is preliminary data.</text>
</comment>
<organism evidence="15 16">
    <name type="scientific">Actinidia rufa</name>
    <dbReference type="NCBI Taxonomy" id="165716"/>
    <lineage>
        <taxon>Eukaryota</taxon>
        <taxon>Viridiplantae</taxon>
        <taxon>Streptophyta</taxon>
        <taxon>Embryophyta</taxon>
        <taxon>Tracheophyta</taxon>
        <taxon>Spermatophyta</taxon>
        <taxon>Magnoliopsida</taxon>
        <taxon>eudicotyledons</taxon>
        <taxon>Gunneridae</taxon>
        <taxon>Pentapetalae</taxon>
        <taxon>asterids</taxon>
        <taxon>Ericales</taxon>
        <taxon>Actinidiaceae</taxon>
        <taxon>Actinidia</taxon>
    </lineage>
</organism>
<dbReference type="Gene3D" id="3.30.40.10">
    <property type="entry name" value="Zinc/RING finger domain, C3HC4 (zinc finger)"/>
    <property type="match status" value="1"/>
</dbReference>
<dbReference type="GO" id="GO:0016020">
    <property type="term" value="C:membrane"/>
    <property type="evidence" value="ECO:0007669"/>
    <property type="project" value="UniProtKB-SubCell"/>
</dbReference>
<evidence type="ECO:0000256" key="2">
    <source>
        <dbReference type="ARBA" id="ARBA00004906"/>
    </source>
</evidence>
<dbReference type="AlphaFoldDB" id="A0A7J0ELY4"/>
<keyword evidence="3" id="KW-0808">Transferase</keyword>
<keyword evidence="10" id="KW-0472">Membrane</keyword>
<evidence type="ECO:0000256" key="9">
    <source>
        <dbReference type="ARBA" id="ARBA00022989"/>
    </source>
</evidence>
<evidence type="ECO:0000256" key="3">
    <source>
        <dbReference type="ARBA" id="ARBA00022679"/>
    </source>
</evidence>
<evidence type="ECO:0000313" key="15">
    <source>
        <dbReference type="EMBL" id="GFY87176.1"/>
    </source>
</evidence>
<evidence type="ECO:0000256" key="6">
    <source>
        <dbReference type="ARBA" id="ARBA00022771"/>
    </source>
</evidence>
<comment type="subcellular location">
    <subcellularLocation>
        <location evidence="1">Membrane</location>
        <topology evidence="1">Single-pass membrane protein</topology>
    </subcellularLocation>
</comment>
<dbReference type="OrthoDB" id="8062037at2759"/>
<dbReference type="EMBL" id="BJWL01000005">
    <property type="protein sequence ID" value="GFY87176.1"/>
    <property type="molecule type" value="Genomic_DNA"/>
</dbReference>
<feature type="compositionally biased region" description="Basic and acidic residues" evidence="13">
    <location>
        <begin position="186"/>
        <end position="201"/>
    </location>
</feature>
<dbReference type="GO" id="GO:0008270">
    <property type="term" value="F:zinc ion binding"/>
    <property type="evidence" value="ECO:0007669"/>
    <property type="project" value="UniProtKB-KW"/>
</dbReference>
<name>A0A7J0ELY4_9ERIC</name>
<dbReference type="PANTHER" id="PTHR45768">
    <property type="entry name" value="E3 UBIQUITIN-PROTEIN LIGASE RNF13-LIKE"/>
    <property type="match status" value="1"/>
</dbReference>
<sequence length="207" mass="22869">MRTRRKGNGRVLECGYIQLTSIARIRSNLPNEELPTQLLPYRDLSILITGKYTAFSKGKLWKHKQVSQDDVEKLPCFDFKAREKGSSPVDCAVCLESFKAGDKCRLLPLCRHSFHAQCVDLWLLKVPICPICRASADAGKGGSVSGEESSNSIGIGIEFGDSQATESGRFSELAVELRESQTAMSETDHLSDPGVRMRESQILESTT</sequence>
<evidence type="ECO:0000256" key="11">
    <source>
        <dbReference type="ARBA" id="ARBA00024209"/>
    </source>
</evidence>
<dbReference type="Pfam" id="PF13639">
    <property type="entry name" value="zf-RING_2"/>
    <property type="match status" value="1"/>
</dbReference>
<evidence type="ECO:0000256" key="10">
    <source>
        <dbReference type="ARBA" id="ARBA00023136"/>
    </source>
</evidence>
<evidence type="ECO:0000256" key="5">
    <source>
        <dbReference type="ARBA" id="ARBA00022723"/>
    </source>
</evidence>
<dbReference type="Proteomes" id="UP000585474">
    <property type="component" value="Unassembled WGS sequence"/>
</dbReference>
<keyword evidence="8" id="KW-0862">Zinc</keyword>
<dbReference type="SUPFAM" id="SSF57850">
    <property type="entry name" value="RING/U-box"/>
    <property type="match status" value="1"/>
</dbReference>
<evidence type="ECO:0000256" key="8">
    <source>
        <dbReference type="ARBA" id="ARBA00022833"/>
    </source>
</evidence>
<dbReference type="PANTHER" id="PTHR45768:SF61">
    <property type="entry name" value="RING-H2 FINGER PROTEIN ATL18"/>
    <property type="match status" value="1"/>
</dbReference>
<comment type="pathway">
    <text evidence="2">Protein modification; protein ubiquitination.</text>
</comment>
<feature type="region of interest" description="Disordered" evidence="13">
    <location>
        <begin position="180"/>
        <end position="207"/>
    </location>
</feature>
<evidence type="ECO:0000256" key="4">
    <source>
        <dbReference type="ARBA" id="ARBA00022692"/>
    </source>
</evidence>
<dbReference type="GO" id="GO:0016740">
    <property type="term" value="F:transferase activity"/>
    <property type="evidence" value="ECO:0007669"/>
    <property type="project" value="UniProtKB-KW"/>
</dbReference>
<keyword evidence="9" id="KW-1133">Transmembrane helix</keyword>
<evidence type="ECO:0000256" key="1">
    <source>
        <dbReference type="ARBA" id="ARBA00004167"/>
    </source>
</evidence>
<protein>
    <recommendedName>
        <fullName evidence="14">RING-type domain-containing protein</fullName>
    </recommendedName>
</protein>
<evidence type="ECO:0000313" key="16">
    <source>
        <dbReference type="Proteomes" id="UP000585474"/>
    </source>
</evidence>
<keyword evidence="6 12" id="KW-0863">Zinc-finger</keyword>
<keyword evidence="7" id="KW-0833">Ubl conjugation pathway</keyword>
<dbReference type="InterPro" id="IPR001841">
    <property type="entry name" value="Znf_RING"/>
</dbReference>
<keyword evidence="16" id="KW-1185">Reference proteome</keyword>
<dbReference type="SMART" id="SM00184">
    <property type="entry name" value="RING"/>
    <property type="match status" value="1"/>
</dbReference>
<proteinExistence type="inferred from homology"/>
<evidence type="ECO:0000256" key="7">
    <source>
        <dbReference type="ARBA" id="ARBA00022786"/>
    </source>
</evidence>
<gene>
    <name evidence="15" type="ORF">Acr_05g0008150</name>
</gene>
<evidence type="ECO:0000259" key="14">
    <source>
        <dbReference type="PROSITE" id="PS50089"/>
    </source>
</evidence>
<comment type="similarity">
    <text evidence="11">Belongs to the RING-type zinc finger family. ATL subfamily.</text>
</comment>
<keyword evidence="5" id="KW-0479">Metal-binding</keyword>
<dbReference type="InterPro" id="IPR013083">
    <property type="entry name" value="Znf_RING/FYVE/PHD"/>
</dbReference>
<feature type="domain" description="RING-type" evidence="14">
    <location>
        <begin position="91"/>
        <end position="133"/>
    </location>
</feature>
<dbReference type="PROSITE" id="PS50089">
    <property type="entry name" value="ZF_RING_2"/>
    <property type="match status" value="1"/>
</dbReference>
<evidence type="ECO:0000256" key="12">
    <source>
        <dbReference type="PROSITE-ProRule" id="PRU00175"/>
    </source>
</evidence>
<keyword evidence="4" id="KW-0812">Transmembrane</keyword>
<reference evidence="15 16" key="1">
    <citation type="submission" date="2019-07" db="EMBL/GenBank/DDBJ databases">
        <title>De Novo Assembly of kiwifruit Actinidia rufa.</title>
        <authorList>
            <person name="Sugita-Konishi S."/>
            <person name="Sato K."/>
            <person name="Mori E."/>
            <person name="Abe Y."/>
            <person name="Kisaki G."/>
            <person name="Hamano K."/>
            <person name="Suezawa K."/>
            <person name="Otani M."/>
            <person name="Fukuda T."/>
            <person name="Manabe T."/>
            <person name="Gomi K."/>
            <person name="Tabuchi M."/>
            <person name="Akimitsu K."/>
            <person name="Kataoka I."/>
        </authorList>
    </citation>
    <scope>NUCLEOTIDE SEQUENCE [LARGE SCALE GENOMIC DNA]</scope>
    <source>
        <strain evidence="16">cv. Fuchu</strain>
    </source>
</reference>
<evidence type="ECO:0000256" key="13">
    <source>
        <dbReference type="SAM" id="MobiDB-lite"/>
    </source>
</evidence>